<organism evidence="2 3">
    <name type="scientific">Orbus hercynius</name>
    <dbReference type="NCBI Taxonomy" id="593135"/>
    <lineage>
        <taxon>Bacteria</taxon>
        <taxon>Pseudomonadati</taxon>
        <taxon>Pseudomonadota</taxon>
        <taxon>Gammaproteobacteria</taxon>
        <taxon>Orbales</taxon>
        <taxon>Orbaceae</taxon>
        <taxon>Orbus</taxon>
    </lineage>
</organism>
<dbReference type="EMBL" id="RBWY01000001">
    <property type="protein sequence ID" value="RKS87472.1"/>
    <property type="molecule type" value="Genomic_DNA"/>
</dbReference>
<reference evidence="2 3" key="1">
    <citation type="submission" date="2018-10" db="EMBL/GenBank/DDBJ databases">
        <title>Genomic Encyclopedia of Type Strains, Phase IV (KMG-IV): sequencing the most valuable type-strain genomes for metagenomic binning, comparative biology and taxonomic classification.</title>
        <authorList>
            <person name="Goeker M."/>
        </authorList>
    </citation>
    <scope>NUCLEOTIDE SEQUENCE [LARGE SCALE GENOMIC DNA]</scope>
    <source>
        <strain evidence="2 3">DSM 22228</strain>
    </source>
</reference>
<feature type="transmembrane region" description="Helical" evidence="1">
    <location>
        <begin position="101"/>
        <end position="117"/>
    </location>
</feature>
<keyword evidence="1" id="KW-1133">Transmembrane helix</keyword>
<gene>
    <name evidence="2" type="ORF">DES39_0706</name>
</gene>
<protein>
    <recommendedName>
        <fullName evidence="4">Sulphur transport domain-containing protein</fullName>
    </recommendedName>
</protein>
<evidence type="ECO:0000256" key="1">
    <source>
        <dbReference type="SAM" id="Phobius"/>
    </source>
</evidence>
<evidence type="ECO:0000313" key="2">
    <source>
        <dbReference type="EMBL" id="RKS87472.1"/>
    </source>
</evidence>
<dbReference type="Pfam" id="PF20398">
    <property type="entry name" value="DUF6691"/>
    <property type="match status" value="1"/>
</dbReference>
<accession>A0A495RIW0</accession>
<dbReference type="RefSeq" id="WP_121144368.1">
    <property type="nucleotide sequence ID" value="NZ_RBWY01000001.1"/>
</dbReference>
<sequence>MPNQFKVILAAFIAGVVFASGLIIASMNNPIYIQGFLNIGGLFDKARFGGWYPKLAFVMLSAVLIMFFVFYFTRPPLPSNVKPLLTDSFDLPNKMQIDKQLIIGASVFGIGWGLYGYCPGPAIASLLIAGPNLLIFILFMLIGALLAKKIS</sequence>
<feature type="transmembrane region" description="Helical" evidence="1">
    <location>
        <begin position="7"/>
        <end position="31"/>
    </location>
</feature>
<feature type="transmembrane region" description="Helical" evidence="1">
    <location>
        <begin position="51"/>
        <end position="72"/>
    </location>
</feature>
<dbReference type="OrthoDB" id="9790409at2"/>
<dbReference type="Proteomes" id="UP000278542">
    <property type="component" value="Unassembled WGS sequence"/>
</dbReference>
<keyword evidence="3" id="KW-1185">Reference proteome</keyword>
<evidence type="ECO:0000313" key="3">
    <source>
        <dbReference type="Proteomes" id="UP000278542"/>
    </source>
</evidence>
<feature type="transmembrane region" description="Helical" evidence="1">
    <location>
        <begin position="123"/>
        <end position="147"/>
    </location>
</feature>
<name>A0A495RIW0_9GAMM</name>
<evidence type="ECO:0008006" key="4">
    <source>
        <dbReference type="Google" id="ProtNLM"/>
    </source>
</evidence>
<proteinExistence type="predicted"/>
<dbReference type="AlphaFoldDB" id="A0A495RIW0"/>
<dbReference type="InterPro" id="IPR046513">
    <property type="entry name" value="DUF6691"/>
</dbReference>
<comment type="caution">
    <text evidence="2">The sequence shown here is derived from an EMBL/GenBank/DDBJ whole genome shotgun (WGS) entry which is preliminary data.</text>
</comment>
<keyword evidence="1" id="KW-0472">Membrane</keyword>
<keyword evidence="1" id="KW-0812">Transmembrane</keyword>